<reference evidence="1 2" key="1">
    <citation type="submission" date="2020-03" db="EMBL/GenBank/DDBJ databases">
        <authorList>
            <person name="Skorynina A."/>
            <person name="Kazantseva O."/>
            <person name="Baycher S."/>
            <person name="Piligrimova E."/>
            <person name="Kuliabin V."/>
            <person name="Shadrin A."/>
        </authorList>
    </citation>
    <scope>NUCLEOTIDE SEQUENCE [LARGE SCALE GENOMIC DNA]</scope>
</reference>
<keyword evidence="2" id="KW-1185">Reference proteome</keyword>
<evidence type="ECO:0000313" key="2">
    <source>
        <dbReference type="Proteomes" id="UP000503405"/>
    </source>
</evidence>
<gene>
    <name evidence="1" type="ORF">Izhevsk_148</name>
</gene>
<sequence>MIKYTLVEKTNSNRNQFKVSITGDYNDGDYSTRTEYFTKEEFEQADGVYEELKNLEDNFSGHHELEDFPAEWLWLPSGNDMRCHTLEELVVEYIDENGKVWDVIL</sequence>
<dbReference type="Proteomes" id="UP000503405">
    <property type="component" value="Segment"/>
</dbReference>
<organism evidence="1 2">
    <name type="scientific">Bacillus phage Izhevsk</name>
    <dbReference type="NCBI Taxonomy" id="2724322"/>
    <lineage>
        <taxon>Viruses</taxon>
        <taxon>Duplodnaviria</taxon>
        <taxon>Heunggongvirae</taxon>
        <taxon>Uroviricota</taxon>
        <taxon>Caudoviricetes</taxon>
        <taxon>Joanripponvirinae</taxon>
        <taxon>Tsamsavirus</taxon>
        <taxon>Tsamsavirus izhevsk</taxon>
    </lineage>
</organism>
<accession>A0A6H0X693</accession>
<name>A0A6H0X693_9CAUD</name>
<evidence type="ECO:0000313" key="1">
    <source>
        <dbReference type="EMBL" id="QIW89829.1"/>
    </source>
</evidence>
<protein>
    <submittedName>
        <fullName evidence="1">Uncharacterized protein</fullName>
    </submittedName>
</protein>
<dbReference type="EMBL" id="MT254578">
    <property type="protein sequence ID" value="QIW89829.1"/>
    <property type="molecule type" value="Genomic_DNA"/>
</dbReference>
<proteinExistence type="predicted"/>